<dbReference type="Proteomes" id="UP000578531">
    <property type="component" value="Unassembled WGS sequence"/>
</dbReference>
<comment type="caution">
    <text evidence="2">The sequence shown here is derived from an EMBL/GenBank/DDBJ whole genome shotgun (WGS) entry which is preliminary data.</text>
</comment>
<evidence type="ECO:0000256" key="1">
    <source>
        <dbReference type="SAM" id="MobiDB-lite"/>
    </source>
</evidence>
<keyword evidence="3" id="KW-1185">Reference proteome</keyword>
<organism evidence="2 3">
    <name type="scientific">Letharia columbiana</name>
    <dbReference type="NCBI Taxonomy" id="112416"/>
    <lineage>
        <taxon>Eukaryota</taxon>
        <taxon>Fungi</taxon>
        <taxon>Dikarya</taxon>
        <taxon>Ascomycota</taxon>
        <taxon>Pezizomycotina</taxon>
        <taxon>Lecanoromycetes</taxon>
        <taxon>OSLEUM clade</taxon>
        <taxon>Lecanoromycetidae</taxon>
        <taxon>Lecanorales</taxon>
        <taxon>Lecanorineae</taxon>
        <taxon>Parmeliaceae</taxon>
        <taxon>Letharia</taxon>
    </lineage>
</organism>
<dbReference type="RefSeq" id="XP_037164536.1">
    <property type="nucleotide sequence ID" value="XM_037308693.1"/>
</dbReference>
<evidence type="ECO:0000313" key="3">
    <source>
        <dbReference type="Proteomes" id="UP000578531"/>
    </source>
</evidence>
<dbReference type="EMBL" id="JACCJC010000026">
    <property type="protein sequence ID" value="KAF6235158.1"/>
    <property type="molecule type" value="Genomic_DNA"/>
</dbReference>
<name>A0A8H6FUU6_9LECA</name>
<proteinExistence type="predicted"/>
<sequence length="88" mass="9325">MYHCNVFNPIRNLSSSTGSTVTCTSTALPAVYISKFRAAFTGRRSRDATAGQCGRGLGGAGGGWTQEPAAPVSTQTRTDRADLARRCR</sequence>
<feature type="compositionally biased region" description="Basic and acidic residues" evidence="1">
    <location>
        <begin position="77"/>
        <end position="88"/>
    </location>
</feature>
<accession>A0A8H6FUU6</accession>
<dbReference type="GeneID" id="59288445"/>
<protein>
    <submittedName>
        <fullName evidence="2">Uncharacterized protein</fullName>
    </submittedName>
</protein>
<feature type="region of interest" description="Disordered" evidence="1">
    <location>
        <begin position="57"/>
        <end position="88"/>
    </location>
</feature>
<gene>
    <name evidence="2" type="ORF">HO173_006787</name>
</gene>
<dbReference type="AlphaFoldDB" id="A0A8H6FUU6"/>
<reference evidence="2 3" key="1">
    <citation type="journal article" date="2020" name="Genomics">
        <title>Complete, high-quality genomes from long-read metagenomic sequencing of two wolf lichen thalli reveals enigmatic genome architecture.</title>
        <authorList>
            <person name="McKenzie S.K."/>
            <person name="Walston R.F."/>
            <person name="Allen J.L."/>
        </authorList>
    </citation>
    <scope>NUCLEOTIDE SEQUENCE [LARGE SCALE GENOMIC DNA]</scope>
    <source>
        <strain evidence="2">WasteWater2</strain>
    </source>
</reference>
<evidence type="ECO:0000313" key="2">
    <source>
        <dbReference type="EMBL" id="KAF6235158.1"/>
    </source>
</evidence>